<evidence type="ECO:0000313" key="2">
    <source>
        <dbReference type="Proteomes" id="UP001519328"/>
    </source>
</evidence>
<organism evidence="1 2">
    <name type="scientific">Virgibacillus litoralis</name>
    <dbReference type="NCBI Taxonomy" id="578221"/>
    <lineage>
        <taxon>Bacteria</taxon>
        <taxon>Bacillati</taxon>
        <taxon>Bacillota</taxon>
        <taxon>Bacilli</taxon>
        <taxon>Bacillales</taxon>
        <taxon>Bacillaceae</taxon>
        <taxon>Virgibacillus</taxon>
    </lineage>
</organism>
<dbReference type="Proteomes" id="UP001519328">
    <property type="component" value="Unassembled WGS sequence"/>
</dbReference>
<dbReference type="EMBL" id="JAGGKK010000035">
    <property type="protein sequence ID" value="MBP1950895.1"/>
    <property type="molecule type" value="Genomic_DNA"/>
</dbReference>
<accession>A0ABS4HIZ5</accession>
<sequence>MVRIVGMFIVIITAIRRKKLIANRVFTILYLHLKTNVTTVNKNVRTKKILILTPFSANDVVLLIVFNMV</sequence>
<keyword evidence="2" id="KW-1185">Reference proteome</keyword>
<evidence type="ECO:0000313" key="1">
    <source>
        <dbReference type="EMBL" id="MBP1950895.1"/>
    </source>
</evidence>
<proteinExistence type="predicted"/>
<reference evidence="1 2" key="1">
    <citation type="submission" date="2021-03" db="EMBL/GenBank/DDBJ databases">
        <title>Genomic Encyclopedia of Type Strains, Phase IV (KMG-IV): sequencing the most valuable type-strain genomes for metagenomic binning, comparative biology and taxonomic classification.</title>
        <authorList>
            <person name="Goeker M."/>
        </authorList>
    </citation>
    <scope>NUCLEOTIDE SEQUENCE [LARGE SCALE GENOMIC DNA]</scope>
    <source>
        <strain evidence="1 2">DSM 21085</strain>
    </source>
</reference>
<comment type="caution">
    <text evidence="1">The sequence shown here is derived from an EMBL/GenBank/DDBJ whole genome shotgun (WGS) entry which is preliminary data.</text>
</comment>
<gene>
    <name evidence="1" type="ORF">J2Z82_003867</name>
</gene>
<name>A0ABS4HIZ5_9BACI</name>
<protein>
    <recommendedName>
        <fullName evidence="3">Secreted protein</fullName>
    </recommendedName>
</protein>
<evidence type="ECO:0008006" key="3">
    <source>
        <dbReference type="Google" id="ProtNLM"/>
    </source>
</evidence>